<gene>
    <name evidence="1" type="ORF">SVUK_LOCUS10407</name>
</gene>
<sequence length="152" mass="16786">MTISSSTEEISECKHCLVSIHKPEDVLNKLGTSNKGLLMAIVSCSFSWGFGALSIMSSAFTSIDCGNCTDVMITVVSEFDLRNERAYLIDWSTSFFMIGNMVGGSTLSHAADRYSNSARREESIGYHATVTREMYGRHTVRGQHLDSIHDFA</sequence>
<evidence type="ECO:0000313" key="1">
    <source>
        <dbReference type="EMBL" id="VDM75409.1"/>
    </source>
</evidence>
<dbReference type="Proteomes" id="UP000270094">
    <property type="component" value="Unassembled WGS sequence"/>
</dbReference>
<evidence type="ECO:0008006" key="3">
    <source>
        <dbReference type="Google" id="ProtNLM"/>
    </source>
</evidence>
<name>A0A3P7J6D4_STRVU</name>
<keyword evidence="2" id="KW-1185">Reference proteome</keyword>
<dbReference type="OrthoDB" id="5296287at2759"/>
<dbReference type="AlphaFoldDB" id="A0A3P7J6D4"/>
<accession>A0A3P7J6D4</accession>
<organism evidence="1 2">
    <name type="scientific">Strongylus vulgaris</name>
    <name type="common">Blood worm</name>
    <dbReference type="NCBI Taxonomy" id="40348"/>
    <lineage>
        <taxon>Eukaryota</taxon>
        <taxon>Metazoa</taxon>
        <taxon>Ecdysozoa</taxon>
        <taxon>Nematoda</taxon>
        <taxon>Chromadorea</taxon>
        <taxon>Rhabditida</taxon>
        <taxon>Rhabditina</taxon>
        <taxon>Rhabditomorpha</taxon>
        <taxon>Strongyloidea</taxon>
        <taxon>Strongylidae</taxon>
        <taxon>Strongylus</taxon>
    </lineage>
</organism>
<protein>
    <recommendedName>
        <fullName evidence="3">Major facilitator superfamily (MFS) profile domain-containing protein</fullName>
    </recommendedName>
</protein>
<dbReference type="EMBL" id="UYYB01095301">
    <property type="protein sequence ID" value="VDM75409.1"/>
    <property type="molecule type" value="Genomic_DNA"/>
</dbReference>
<evidence type="ECO:0000313" key="2">
    <source>
        <dbReference type="Proteomes" id="UP000270094"/>
    </source>
</evidence>
<reference evidence="1 2" key="1">
    <citation type="submission" date="2018-11" db="EMBL/GenBank/DDBJ databases">
        <authorList>
            <consortium name="Pathogen Informatics"/>
        </authorList>
    </citation>
    <scope>NUCLEOTIDE SEQUENCE [LARGE SCALE GENOMIC DNA]</scope>
</reference>
<proteinExistence type="predicted"/>